<dbReference type="PANTHER" id="PTHR33505:SF4">
    <property type="entry name" value="PROTEIN PREY, MITOCHONDRIAL"/>
    <property type="match status" value="1"/>
</dbReference>
<accession>A0A7H1C2E6</accession>
<dbReference type="Proteomes" id="UP000576260">
    <property type="component" value="Chromosome"/>
</dbReference>
<dbReference type="Pfam" id="PF03966">
    <property type="entry name" value="Trm112p"/>
    <property type="match status" value="1"/>
</dbReference>
<dbReference type="InterPro" id="IPR005651">
    <property type="entry name" value="Trm112-like"/>
</dbReference>
<dbReference type="PANTHER" id="PTHR33505">
    <property type="entry name" value="ZGC:162634"/>
    <property type="match status" value="1"/>
</dbReference>
<dbReference type="AlphaFoldDB" id="A0A7H1C2E6"/>
<protein>
    <submittedName>
        <fullName evidence="1">Trm112 family protein</fullName>
    </submittedName>
</protein>
<dbReference type="RefSeq" id="WP_188156750.1">
    <property type="nucleotide sequence ID" value="NZ_CP061280.1"/>
</dbReference>
<dbReference type="Gene3D" id="2.20.25.10">
    <property type="match status" value="1"/>
</dbReference>
<evidence type="ECO:0000313" key="1">
    <source>
        <dbReference type="EMBL" id="QNS15151.1"/>
    </source>
</evidence>
<name>A0A7H1C2E6_9PAST</name>
<gene>
    <name evidence="1" type="ORF">ICJ55_10475</name>
</gene>
<organism evidence="1 2">
    <name type="scientific">Mannheimia bovis</name>
    <dbReference type="NCBI Taxonomy" id="2770636"/>
    <lineage>
        <taxon>Bacteria</taxon>
        <taxon>Pseudomonadati</taxon>
        <taxon>Pseudomonadota</taxon>
        <taxon>Gammaproteobacteria</taxon>
        <taxon>Pasteurellales</taxon>
        <taxon>Pasteurellaceae</taxon>
        <taxon>Mannheimia</taxon>
    </lineage>
</organism>
<evidence type="ECO:0000313" key="2">
    <source>
        <dbReference type="Proteomes" id="UP000576260"/>
    </source>
</evidence>
<reference evidence="1 2" key="1">
    <citation type="submission" date="2020-09" db="EMBL/GenBank/DDBJ databases">
        <title>Mannheimia bovis sp.nov., isolated from a cow.</title>
        <authorList>
            <person name="Li F."/>
        </authorList>
    </citation>
    <scope>NUCLEOTIDE SEQUENCE [LARGE SCALE GENOMIC DNA]</scope>
    <source>
        <strain evidence="1 2">ZY190616</strain>
    </source>
</reference>
<proteinExistence type="predicted"/>
<sequence length="53" mass="6062">MNEKVLNNLVCPVSNEKLEWDKENNQLINRKLNIAYPIKNGIPELLPESGKSL</sequence>
<dbReference type="SUPFAM" id="SSF158997">
    <property type="entry name" value="Trm112p-like"/>
    <property type="match status" value="1"/>
</dbReference>
<keyword evidence="2" id="KW-1185">Reference proteome</keyword>
<dbReference type="EMBL" id="CP061280">
    <property type="protein sequence ID" value="QNS15151.1"/>
    <property type="molecule type" value="Genomic_DNA"/>
</dbReference>
<dbReference type="KEGG" id="mbos:ICJ55_10475"/>